<evidence type="ECO:0000259" key="1">
    <source>
        <dbReference type="Pfam" id="PF13655"/>
    </source>
</evidence>
<dbReference type="InterPro" id="IPR025960">
    <property type="entry name" value="RVT_N"/>
</dbReference>
<dbReference type="Pfam" id="PF13655">
    <property type="entry name" value="RVT_N"/>
    <property type="match status" value="1"/>
</dbReference>
<dbReference type="GeneID" id="19522573"/>
<dbReference type="AlphaFoldDB" id="A0A023HHN4"/>
<sequence>MVSRLLSDWKVLSWEKSSKNLFRLQARIFRVIFISNYKKALLIQKLLLKSNSIRLLSIREITQLSSYKKFSGVDGKITLTFLERVELSEFLKIHFFNWKPQLYKKVHITDNRGTLRFFSIPTVADRVWQSLAKFALEPAHEAVFHPHNCGFRNSCSIFNSQKLILLNINKSSFGSQKRILKVNLEPFFIEISKNYVIQKLICPRTIKLGVFRFFNVGFDLKYPENYSCPIDLSTLLSHIALSGLESLHYSIRFGYELVFFLKPVHNEYKIIQKLKTFFSFVSLSVTKSFTNFTLFSTLQGFDFLGWHFKILKSGQAGSYPSFNNYQLFLRRVKHIINNSNYGAVIKSLKLFPIVFNWRSYHQFCNMDSFRNSLFYIKKKAFKIFNNESKQDSYSSKRLVDKSFVLSPVLDTKRSFSPYYGHLSFWLEEKFCTYPFYNKKTLCIFCGNFLE</sequence>
<keyword evidence="2" id="KW-0150">Chloroplast</keyword>
<keyword evidence="2" id="KW-0934">Plastid</keyword>
<accession>A0A023HHN4</accession>
<protein>
    <submittedName>
        <fullName evidence="2">Ycf13</fullName>
    </submittedName>
</protein>
<organism evidence="2">
    <name type="scientific">Euglenaformis proxima</name>
    <dbReference type="NCBI Taxonomy" id="299110"/>
    <lineage>
        <taxon>Eukaryota</taxon>
        <taxon>Discoba</taxon>
        <taxon>Euglenozoa</taxon>
        <taxon>Euglenida</taxon>
        <taxon>Spirocuta</taxon>
        <taxon>Euglenophyceae</taxon>
        <taxon>Euglenales</taxon>
        <taxon>Euglenaceae</taxon>
        <taxon>Euglenaformis</taxon>
    </lineage>
</organism>
<dbReference type="PANTHER" id="PTHR34047:SF8">
    <property type="entry name" value="PROTEIN YKFC"/>
    <property type="match status" value="1"/>
</dbReference>
<reference evidence="2" key="1">
    <citation type="journal article" date="2014" name="Phycologia">
        <title>Characterization of Euglenaformis gen. nov. and the chloroplast genome of Euglenaformis [Euglena] proxima (Euglenophyta).</title>
        <authorList>
            <person name="Bennett M.S."/>
            <person name="Wiegert K.E."/>
            <person name="Triemer R.E."/>
        </authorList>
    </citation>
    <scope>NUCLEOTIDE SEQUENCE</scope>
    <source>
        <strain evidence="2">SAG 1224-11a</strain>
    </source>
</reference>
<geneLocation type="chloroplast" evidence="2"/>
<dbReference type="RefSeq" id="YP_009032721.1">
    <property type="nucleotide sequence ID" value="NC_024154.1"/>
</dbReference>
<dbReference type="InterPro" id="IPR051083">
    <property type="entry name" value="GrpII_Intron_Splice-Mob/Def"/>
</dbReference>
<name>A0A023HHN4_9EUGL</name>
<feature type="domain" description="Reverse transcriptase N-terminal" evidence="1">
    <location>
        <begin position="9"/>
        <end position="89"/>
    </location>
</feature>
<gene>
    <name evidence="2" type="primary">ycf13</name>
</gene>
<dbReference type="EMBL" id="KC684276">
    <property type="protein sequence ID" value="AGL11987.1"/>
    <property type="molecule type" value="Genomic_DNA"/>
</dbReference>
<evidence type="ECO:0000313" key="2">
    <source>
        <dbReference type="EMBL" id="AGL11987.1"/>
    </source>
</evidence>
<dbReference type="PANTHER" id="PTHR34047">
    <property type="entry name" value="NUCLEAR INTRON MATURASE 1, MITOCHONDRIAL-RELATED"/>
    <property type="match status" value="1"/>
</dbReference>
<proteinExistence type="predicted"/>